<proteinExistence type="predicted"/>
<protein>
    <recommendedName>
        <fullName evidence="3">FimB/Mfa2 family fimbrial subunit</fullName>
    </recommendedName>
</protein>
<keyword evidence="2" id="KW-1185">Reference proteome</keyword>
<gene>
    <name evidence="1" type="ORF">ACFO6W_23970</name>
</gene>
<name>A0ABV9L374_9BACT</name>
<accession>A0ABV9L374</accession>
<comment type="caution">
    <text evidence="1">The sequence shown here is derived from an EMBL/GenBank/DDBJ whole genome shotgun (WGS) entry which is preliminary data.</text>
</comment>
<dbReference type="EMBL" id="JBHSGN010000156">
    <property type="protein sequence ID" value="MFC4676744.1"/>
    <property type="molecule type" value="Genomic_DNA"/>
</dbReference>
<evidence type="ECO:0008006" key="3">
    <source>
        <dbReference type="Google" id="ProtNLM"/>
    </source>
</evidence>
<reference evidence="2" key="1">
    <citation type="journal article" date="2019" name="Int. J. Syst. Evol. Microbiol.">
        <title>The Global Catalogue of Microorganisms (GCM) 10K type strain sequencing project: providing services to taxonomists for standard genome sequencing and annotation.</title>
        <authorList>
            <consortium name="The Broad Institute Genomics Platform"/>
            <consortium name="The Broad Institute Genome Sequencing Center for Infectious Disease"/>
            <person name="Wu L."/>
            <person name="Ma J."/>
        </authorList>
    </citation>
    <scope>NUCLEOTIDE SEQUENCE [LARGE SCALE GENOMIC DNA]</scope>
    <source>
        <strain evidence="2">CCUG 66188</strain>
    </source>
</reference>
<dbReference type="RefSeq" id="WP_380001271.1">
    <property type="nucleotide sequence ID" value="NZ_JBHSGN010000156.1"/>
</dbReference>
<evidence type="ECO:0000313" key="1">
    <source>
        <dbReference type="EMBL" id="MFC4676744.1"/>
    </source>
</evidence>
<organism evidence="1 2">
    <name type="scientific">Dysgonomonas termitidis</name>
    <dbReference type="NCBI Taxonomy" id="1516126"/>
    <lineage>
        <taxon>Bacteria</taxon>
        <taxon>Pseudomonadati</taxon>
        <taxon>Bacteroidota</taxon>
        <taxon>Bacteroidia</taxon>
        <taxon>Bacteroidales</taxon>
        <taxon>Dysgonomonadaceae</taxon>
        <taxon>Dysgonomonas</taxon>
    </lineage>
</organism>
<sequence length="331" mass="37872">MNKRYYLQFFYLPALLYLSSCTYDYFEDETNYEIYVPKADKNIRTETYSIEDLSIFIYNDELKKERYSGSPFSENARSRLGNFNFRLYPGSYNVYCFTNAQGTLFQDLNIYSQARFDLQQSTDGTYKEPSAIYLEYKTPSINFPGPVVSDTAFFERKYVGRICIAFKNLFKLDASLTYTNIKKIDIEASGVGVTQYLLALKDSTSTRSSRNSTSDIMRLSGKTFDVEYKDFEFGVQNYYFPSPDLSAEGRELEPIVLKLSFIGQSDNTLSVLTIPFTDKMGIPIVLHMNETHIIEVDGNNIQILRLEDPEKWNPQIETEENSGPGGGGIGV</sequence>
<dbReference type="Proteomes" id="UP001596023">
    <property type="component" value="Unassembled WGS sequence"/>
</dbReference>
<evidence type="ECO:0000313" key="2">
    <source>
        <dbReference type="Proteomes" id="UP001596023"/>
    </source>
</evidence>